<reference evidence="1 2" key="1">
    <citation type="journal article" date="2022" name="Plant J.">
        <title>Chromosome-level genome of Camellia lanceoleosa provides a valuable resource for understanding genome evolution and self-incompatibility.</title>
        <authorList>
            <person name="Gong W."/>
            <person name="Xiao S."/>
            <person name="Wang L."/>
            <person name="Liao Z."/>
            <person name="Chang Y."/>
            <person name="Mo W."/>
            <person name="Hu G."/>
            <person name="Li W."/>
            <person name="Zhao G."/>
            <person name="Zhu H."/>
            <person name="Hu X."/>
            <person name="Ji K."/>
            <person name="Xiang X."/>
            <person name="Song Q."/>
            <person name="Yuan D."/>
            <person name="Jin S."/>
            <person name="Zhang L."/>
        </authorList>
    </citation>
    <scope>NUCLEOTIDE SEQUENCE [LARGE SCALE GENOMIC DNA]</scope>
    <source>
        <strain evidence="1">SQ_2022a</strain>
    </source>
</reference>
<name>A0ACC0GGU9_9ERIC</name>
<proteinExistence type="predicted"/>
<accession>A0ACC0GGU9</accession>
<keyword evidence="2" id="KW-1185">Reference proteome</keyword>
<evidence type="ECO:0000313" key="2">
    <source>
        <dbReference type="Proteomes" id="UP001060215"/>
    </source>
</evidence>
<dbReference type="EMBL" id="CM045765">
    <property type="protein sequence ID" value="KAI7999415.1"/>
    <property type="molecule type" value="Genomic_DNA"/>
</dbReference>
<dbReference type="Proteomes" id="UP001060215">
    <property type="component" value="Chromosome 8"/>
</dbReference>
<protein>
    <submittedName>
        <fullName evidence="1">Uncharacterized protein</fullName>
    </submittedName>
</protein>
<evidence type="ECO:0000313" key="1">
    <source>
        <dbReference type="EMBL" id="KAI7999415.1"/>
    </source>
</evidence>
<sequence>MAAYKAMGFAVDLGIRDIMVEGDSQNVISILECMEDSFSSFGHLTQSIILVGRACRSFSFGHVGKQGNGVAYRLARHAKQGPKLMVWMEEVSSYVSALVYAEIPH</sequence>
<organism evidence="1 2">
    <name type="scientific">Camellia lanceoleosa</name>
    <dbReference type="NCBI Taxonomy" id="1840588"/>
    <lineage>
        <taxon>Eukaryota</taxon>
        <taxon>Viridiplantae</taxon>
        <taxon>Streptophyta</taxon>
        <taxon>Embryophyta</taxon>
        <taxon>Tracheophyta</taxon>
        <taxon>Spermatophyta</taxon>
        <taxon>Magnoliopsida</taxon>
        <taxon>eudicotyledons</taxon>
        <taxon>Gunneridae</taxon>
        <taxon>Pentapetalae</taxon>
        <taxon>asterids</taxon>
        <taxon>Ericales</taxon>
        <taxon>Theaceae</taxon>
        <taxon>Camellia</taxon>
    </lineage>
</organism>
<comment type="caution">
    <text evidence="1">The sequence shown here is derived from an EMBL/GenBank/DDBJ whole genome shotgun (WGS) entry which is preliminary data.</text>
</comment>
<gene>
    <name evidence="1" type="ORF">LOK49_LG09G01026</name>
</gene>